<reference evidence="2" key="1">
    <citation type="submission" date="2019-11" db="EMBL/GenBank/DDBJ databases">
        <authorList>
            <person name="Feng L."/>
        </authorList>
    </citation>
    <scope>NUCLEOTIDE SEQUENCE</scope>
    <source>
        <strain evidence="2">PagglomeransLFYP105</strain>
    </source>
</reference>
<organism evidence="2">
    <name type="scientific">Enterobacter agglomerans</name>
    <name type="common">Erwinia herbicola</name>
    <name type="synonym">Pantoea agglomerans</name>
    <dbReference type="NCBI Taxonomy" id="549"/>
    <lineage>
        <taxon>Bacteria</taxon>
        <taxon>Pseudomonadati</taxon>
        <taxon>Pseudomonadota</taxon>
        <taxon>Gammaproteobacteria</taxon>
        <taxon>Enterobacterales</taxon>
        <taxon>Erwiniaceae</taxon>
        <taxon>Pantoea</taxon>
        <taxon>Pantoea agglomerans group</taxon>
    </lineage>
</organism>
<accession>A0A6N2ZFN9</accession>
<protein>
    <recommendedName>
        <fullName evidence="3">DUF2514 family protein</fullName>
    </recommendedName>
</protein>
<gene>
    <name evidence="2" type="ORF">PALFYP105_02472</name>
</gene>
<dbReference type="AlphaFoldDB" id="A0A6N2ZFN9"/>
<dbReference type="EMBL" id="CACRUS010000003">
    <property type="protein sequence ID" value="VYT78041.1"/>
    <property type="molecule type" value="Genomic_DNA"/>
</dbReference>
<dbReference type="Pfam" id="PF10721">
    <property type="entry name" value="DUF2514"/>
    <property type="match status" value="1"/>
</dbReference>
<evidence type="ECO:0000256" key="1">
    <source>
        <dbReference type="SAM" id="Coils"/>
    </source>
</evidence>
<proteinExistence type="predicted"/>
<evidence type="ECO:0000313" key="2">
    <source>
        <dbReference type="EMBL" id="VYT78041.1"/>
    </source>
</evidence>
<sequence>MISESVKTWWKAATVSALLIASFAAGSVWTERAWEKKWADRNSEESSQAENAQTAARMIEQGRVIARDEAVKNAQEQAAKAAANAAGLSATVSQLRNEATKLATRLDAAKHTSGLAAAVGSKTTSANAAMLADMLGSIAEEARYYAGRSDESYRAGMTCERIYDSVRESSRSAIPVKGYATFIE</sequence>
<keyword evidence="1" id="KW-0175">Coiled coil</keyword>
<feature type="coiled-coil region" evidence="1">
    <location>
        <begin position="71"/>
        <end position="112"/>
    </location>
</feature>
<name>A0A6N2ZFN9_ENTAG</name>
<dbReference type="InterPro" id="IPR019659">
    <property type="entry name" value="DUF2514"/>
</dbReference>
<evidence type="ECO:0008006" key="3">
    <source>
        <dbReference type="Google" id="ProtNLM"/>
    </source>
</evidence>